<accession>A0A1A9VU91</accession>
<name>A0A1A9VU91_GLOAU</name>
<reference evidence="1" key="1">
    <citation type="submission" date="2020-05" db="UniProtKB">
        <authorList>
            <consortium name="EnsemblMetazoa"/>
        </authorList>
    </citation>
    <scope>IDENTIFICATION</scope>
    <source>
        <strain evidence="1">TTRI</strain>
    </source>
</reference>
<dbReference type="EnsemblMetazoa" id="GAUT047796-RA">
    <property type="protein sequence ID" value="GAUT047796-PA"/>
    <property type="gene ID" value="GAUT047796"/>
</dbReference>
<dbReference type="Proteomes" id="UP000078200">
    <property type="component" value="Unassembled WGS sequence"/>
</dbReference>
<dbReference type="AlphaFoldDB" id="A0A1A9VU91"/>
<evidence type="ECO:0000313" key="2">
    <source>
        <dbReference type="Proteomes" id="UP000078200"/>
    </source>
</evidence>
<evidence type="ECO:0000313" key="1">
    <source>
        <dbReference type="EnsemblMetazoa" id="GAUT047796-PA"/>
    </source>
</evidence>
<organism evidence="1 2">
    <name type="scientific">Glossina austeni</name>
    <name type="common">Savannah tsetse fly</name>
    <dbReference type="NCBI Taxonomy" id="7395"/>
    <lineage>
        <taxon>Eukaryota</taxon>
        <taxon>Metazoa</taxon>
        <taxon>Ecdysozoa</taxon>
        <taxon>Arthropoda</taxon>
        <taxon>Hexapoda</taxon>
        <taxon>Insecta</taxon>
        <taxon>Pterygota</taxon>
        <taxon>Neoptera</taxon>
        <taxon>Endopterygota</taxon>
        <taxon>Diptera</taxon>
        <taxon>Brachycera</taxon>
        <taxon>Muscomorpha</taxon>
        <taxon>Hippoboscoidea</taxon>
        <taxon>Glossinidae</taxon>
        <taxon>Glossina</taxon>
    </lineage>
</organism>
<proteinExistence type="predicted"/>
<keyword evidence="2" id="KW-1185">Reference proteome</keyword>
<dbReference type="VEuPathDB" id="VectorBase:GAUT047796"/>
<sequence>MLLPPPIPPALLEAAVLLERSVSPMLLPLNTLASGDCLPPCFICSCVNWESATNADDGNREEFKDEFEEVDAAASASAAAEVIAKVDTESSDCVLLAVAAAPPLPAPAPPPPPPPTTVLFELFFQNDFLLEGPAEPFGTC</sequence>
<protein>
    <submittedName>
        <fullName evidence="1">Uncharacterized protein</fullName>
    </submittedName>
</protein>